<sequence length="583" mass="62499">MNPFDTHEIHNQVAPFGNVNLFRCDPALCEAVAREGQAIDAGASDGLAALGEMLGRSEILDLARQANRNSPQLHNFDRNGQRIDEIEFHPAWHALMKMLIEYGAHASPWDGREAGGQVLRAARYILFGQLENGSQCPVTMTYASVPALKQSPALAERWLPKILSREYDPRPLPMARKRGVLIGMGMTEKQGGSDVRSNTSFAEAVSAAEAERVFGEEGAQVYRIVGHKWFFSAPQCDAHLVLAQTEHGGSAGLSCFLLPRFLPDGSHNQIRVQRLKDKLGNRSNASSEVEFTGAYGWLLGKPGRGIPTILEMGSHTRLDCVLGSTGIMRAALAQAIHHARQRHAFGKPLAEQPLMRNVLADLALESEAATVFAMRLARCFDHADDPAETMLARILTPAGKYWICKRGPGFGAEAMEVLGGSGYVEDGPLARLYREFPVNSIWEGSGNVMCLDVLRAFSRSPDGAIALAAELGLAGAANTVYSGFCSVLLAELAGLANTGRAAADTASAAADALNKAADAEFGARLLAERIVLAVQAGLLLRHAPAYVSSAFVASRLAREPGGAYGRLPPETDCAAILARALQV</sequence>
<evidence type="ECO:0000256" key="3">
    <source>
        <dbReference type="ARBA" id="ARBA00022630"/>
    </source>
</evidence>
<name>A0A7W5BD11_9BURK</name>
<dbReference type="EMBL" id="JACHXD010000008">
    <property type="protein sequence ID" value="MBB3120060.1"/>
    <property type="molecule type" value="Genomic_DNA"/>
</dbReference>
<keyword evidence="4" id="KW-0274">FAD</keyword>
<dbReference type="Pfam" id="PF18158">
    <property type="entry name" value="AidB_N"/>
    <property type="match status" value="1"/>
</dbReference>
<gene>
    <name evidence="8" type="ORF">FHS03_003119</name>
</gene>
<dbReference type="SUPFAM" id="SSF56645">
    <property type="entry name" value="Acyl-CoA dehydrogenase NM domain-like"/>
    <property type="match status" value="1"/>
</dbReference>
<dbReference type="Pfam" id="PF02770">
    <property type="entry name" value="Acyl-CoA_dh_M"/>
    <property type="match status" value="1"/>
</dbReference>
<dbReference type="InterPro" id="IPR006091">
    <property type="entry name" value="Acyl-CoA_Oxase/DH_mid-dom"/>
</dbReference>
<organism evidence="8 9">
    <name type="scientific">Pseudoduganella violacea</name>
    <dbReference type="NCBI Taxonomy" id="1715466"/>
    <lineage>
        <taxon>Bacteria</taxon>
        <taxon>Pseudomonadati</taxon>
        <taxon>Pseudomonadota</taxon>
        <taxon>Betaproteobacteria</taxon>
        <taxon>Burkholderiales</taxon>
        <taxon>Oxalobacteraceae</taxon>
        <taxon>Telluria group</taxon>
        <taxon>Pseudoduganella</taxon>
    </lineage>
</organism>
<feature type="domain" description="Acyl-CoA oxidase/dehydrogenase middle" evidence="6">
    <location>
        <begin position="184"/>
        <end position="292"/>
    </location>
</feature>
<feature type="domain" description="Adaptive response protein AidB N-terminal" evidence="7">
    <location>
        <begin position="11"/>
        <end position="169"/>
    </location>
</feature>
<dbReference type="InterPro" id="IPR036250">
    <property type="entry name" value="AcylCo_DH-like_C"/>
</dbReference>
<dbReference type="AlphaFoldDB" id="A0A7W5BD11"/>
<dbReference type="NCBIfam" id="NF008594">
    <property type="entry name" value="PRK11561.1"/>
    <property type="match status" value="1"/>
</dbReference>
<comment type="similarity">
    <text evidence="2">Belongs to the acyl-CoA dehydrogenase family.</text>
</comment>
<dbReference type="Gene3D" id="1.20.140.10">
    <property type="entry name" value="Butyryl-CoA Dehydrogenase, subunit A, domain 3"/>
    <property type="match status" value="1"/>
</dbReference>
<dbReference type="Pfam" id="PF00441">
    <property type="entry name" value="Acyl-CoA_dh_1"/>
    <property type="match status" value="1"/>
</dbReference>
<evidence type="ECO:0000313" key="8">
    <source>
        <dbReference type="EMBL" id="MBB3120060.1"/>
    </source>
</evidence>
<proteinExistence type="inferred from homology"/>
<evidence type="ECO:0000259" key="6">
    <source>
        <dbReference type="Pfam" id="PF02770"/>
    </source>
</evidence>
<keyword evidence="3" id="KW-0285">Flavoprotein</keyword>
<evidence type="ECO:0000256" key="4">
    <source>
        <dbReference type="ARBA" id="ARBA00022827"/>
    </source>
</evidence>
<evidence type="ECO:0000256" key="1">
    <source>
        <dbReference type="ARBA" id="ARBA00001974"/>
    </source>
</evidence>
<protein>
    <submittedName>
        <fullName evidence="8">Putative acyl-CoA dehydrogenase</fullName>
    </submittedName>
</protein>
<dbReference type="InterPro" id="IPR009100">
    <property type="entry name" value="AcylCoA_DH/oxidase_NM_dom_sf"/>
</dbReference>
<comment type="cofactor">
    <cofactor evidence="1">
        <name>FAD</name>
        <dbReference type="ChEBI" id="CHEBI:57692"/>
    </cofactor>
</comment>
<dbReference type="PANTHER" id="PTHR42707">
    <property type="entry name" value="ACYL-COA DEHYDROGENASE"/>
    <property type="match status" value="1"/>
</dbReference>
<dbReference type="InterPro" id="IPR009075">
    <property type="entry name" value="AcylCo_DH/oxidase_C"/>
</dbReference>
<evidence type="ECO:0000259" key="7">
    <source>
        <dbReference type="Pfam" id="PF18158"/>
    </source>
</evidence>
<dbReference type="InterPro" id="IPR052904">
    <property type="entry name" value="Acyl-CoA_dehydrogenase-like"/>
</dbReference>
<dbReference type="Gene3D" id="2.40.110.20">
    <property type="match status" value="1"/>
</dbReference>
<evidence type="ECO:0000259" key="5">
    <source>
        <dbReference type="Pfam" id="PF00441"/>
    </source>
</evidence>
<reference evidence="8 9" key="1">
    <citation type="submission" date="2020-08" db="EMBL/GenBank/DDBJ databases">
        <title>Genomic Encyclopedia of Type Strains, Phase III (KMG-III): the genomes of soil and plant-associated and newly described type strains.</title>
        <authorList>
            <person name="Whitman W."/>
        </authorList>
    </citation>
    <scope>NUCLEOTIDE SEQUENCE [LARGE SCALE GENOMIC DNA]</scope>
    <source>
        <strain evidence="8 9">CECT 8897</strain>
    </source>
</reference>
<dbReference type="PROSITE" id="PS00073">
    <property type="entry name" value="ACYL_COA_DH_2"/>
    <property type="match status" value="1"/>
</dbReference>
<evidence type="ECO:0000256" key="2">
    <source>
        <dbReference type="ARBA" id="ARBA00009347"/>
    </source>
</evidence>
<dbReference type="InterPro" id="IPR006089">
    <property type="entry name" value="Acyl-CoA_DH_CS"/>
</dbReference>
<accession>A0A7W5BD11</accession>
<dbReference type="GO" id="GO:0003995">
    <property type="term" value="F:acyl-CoA dehydrogenase activity"/>
    <property type="evidence" value="ECO:0007669"/>
    <property type="project" value="InterPro"/>
</dbReference>
<dbReference type="PANTHER" id="PTHR42707:SF3">
    <property type="entry name" value="ACYL-COA DEHYDROGENASE AIDB-RELATED"/>
    <property type="match status" value="1"/>
</dbReference>
<dbReference type="Proteomes" id="UP000541535">
    <property type="component" value="Unassembled WGS sequence"/>
</dbReference>
<evidence type="ECO:0000313" key="9">
    <source>
        <dbReference type="Proteomes" id="UP000541535"/>
    </source>
</evidence>
<dbReference type="SUPFAM" id="SSF47203">
    <property type="entry name" value="Acyl-CoA dehydrogenase C-terminal domain-like"/>
    <property type="match status" value="1"/>
</dbReference>
<feature type="domain" description="Acyl-CoA dehydrogenase/oxidase C-terminal" evidence="5">
    <location>
        <begin position="303"/>
        <end position="456"/>
    </location>
</feature>
<keyword evidence="9" id="KW-1185">Reference proteome</keyword>
<dbReference type="InterPro" id="IPR041504">
    <property type="entry name" value="AidB_N"/>
</dbReference>
<comment type="caution">
    <text evidence="8">The sequence shown here is derived from an EMBL/GenBank/DDBJ whole genome shotgun (WGS) entry which is preliminary data.</text>
</comment>
<dbReference type="RefSeq" id="WP_183441847.1">
    <property type="nucleotide sequence ID" value="NZ_JACHXD010000008.1"/>
</dbReference>
<dbReference type="Gene3D" id="6.10.250.600">
    <property type="match status" value="1"/>
</dbReference>